<comment type="similarity">
    <text evidence="7">Belongs to the binding-protein-dependent transport system permease family.</text>
</comment>
<dbReference type="Pfam" id="PF00528">
    <property type="entry name" value="BPD_transp_1"/>
    <property type="match status" value="1"/>
</dbReference>
<dbReference type="OrthoDB" id="5169641at2"/>
<evidence type="ECO:0000313" key="10">
    <source>
        <dbReference type="Proteomes" id="UP000268658"/>
    </source>
</evidence>
<feature type="transmembrane region" description="Helical" evidence="7">
    <location>
        <begin position="206"/>
        <end position="225"/>
    </location>
</feature>
<evidence type="ECO:0000256" key="3">
    <source>
        <dbReference type="ARBA" id="ARBA00022475"/>
    </source>
</evidence>
<keyword evidence="5 7" id="KW-1133">Transmembrane helix</keyword>
<reference evidence="9 10" key="1">
    <citation type="submission" date="2018-12" db="EMBL/GenBank/DDBJ databases">
        <authorList>
            <consortium name="Pathogen Informatics"/>
        </authorList>
    </citation>
    <scope>NUCLEOTIDE SEQUENCE [LARGE SCALE GENOMIC DNA]</scope>
    <source>
        <strain evidence="9 10">NCTC10951</strain>
    </source>
</reference>
<dbReference type="Gene3D" id="1.10.3720.10">
    <property type="entry name" value="MetI-like"/>
    <property type="match status" value="1"/>
</dbReference>
<proteinExistence type="inferred from homology"/>
<evidence type="ECO:0000256" key="6">
    <source>
        <dbReference type="ARBA" id="ARBA00023136"/>
    </source>
</evidence>
<dbReference type="PANTHER" id="PTHR43163:SF6">
    <property type="entry name" value="DIPEPTIDE TRANSPORT SYSTEM PERMEASE PROTEIN DPPB-RELATED"/>
    <property type="match status" value="1"/>
</dbReference>
<accession>A0A448PH41</accession>
<dbReference type="EMBL" id="LR134477">
    <property type="protein sequence ID" value="VEI14230.1"/>
    <property type="molecule type" value="Genomic_DNA"/>
</dbReference>
<evidence type="ECO:0000256" key="1">
    <source>
        <dbReference type="ARBA" id="ARBA00004651"/>
    </source>
</evidence>
<evidence type="ECO:0000256" key="5">
    <source>
        <dbReference type="ARBA" id="ARBA00022989"/>
    </source>
</evidence>
<keyword evidence="4 7" id="KW-0812">Transmembrane</keyword>
<dbReference type="CDD" id="cd06261">
    <property type="entry name" value="TM_PBP2"/>
    <property type="match status" value="1"/>
</dbReference>
<dbReference type="RefSeq" id="WP_126412944.1">
    <property type="nucleotide sequence ID" value="NZ_JASPER010000060.1"/>
</dbReference>
<keyword evidence="6 7" id="KW-0472">Membrane</keyword>
<dbReference type="InterPro" id="IPR035906">
    <property type="entry name" value="MetI-like_sf"/>
</dbReference>
<keyword evidence="3" id="KW-1003">Cell membrane</keyword>
<feature type="transmembrane region" description="Helical" evidence="7">
    <location>
        <begin position="264"/>
        <end position="285"/>
    </location>
</feature>
<name>A0A448PH41_ACTVI</name>
<comment type="subcellular location">
    <subcellularLocation>
        <location evidence="1 7">Cell membrane</location>
        <topology evidence="1 7">Multi-pass membrane protein</topology>
    </subcellularLocation>
</comment>
<gene>
    <name evidence="9" type="primary">nikB_1</name>
    <name evidence="9" type="ORF">NCTC10951_00083</name>
</gene>
<organism evidence="9 10">
    <name type="scientific">Actinomyces viscosus</name>
    <dbReference type="NCBI Taxonomy" id="1656"/>
    <lineage>
        <taxon>Bacteria</taxon>
        <taxon>Bacillati</taxon>
        <taxon>Actinomycetota</taxon>
        <taxon>Actinomycetes</taxon>
        <taxon>Actinomycetales</taxon>
        <taxon>Actinomycetaceae</taxon>
        <taxon>Actinomyces</taxon>
    </lineage>
</organism>
<dbReference type="PANTHER" id="PTHR43163">
    <property type="entry name" value="DIPEPTIDE TRANSPORT SYSTEM PERMEASE PROTEIN DPPB-RELATED"/>
    <property type="match status" value="1"/>
</dbReference>
<evidence type="ECO:0000256" key="8">
    <source>
        <dbReference type="SAM" id="MobiDB-lite"/>
    </source>
</evidence>
<evidence type="ECO:0000313" key="9">
    <source>
        <dbReference type="EMBL" id="VEI14230.1"/>
    </source>
</evidence>
<feature type="region of interest" description="Disordered" evidence="8">
    <location>
        <begin position="1"/>
        <end position="29"/>
    </location>
</feature>
<feature type="transmembrane region" description="Helical" evidence="7">
    <location>
        <begin position="139"/>
        <end position="160"/>
    </location>
</feature>
<feature type="compositionally biased region" description="Low complexity" evidence="8">
    <location>
        <begin position="1"/>
        <end position="21"/>
    </location>
</feature>
<dbReference type="Proteomes" id="UP000268658">
    <property type="component" value="Chromosome"/>
</dbReference>
<dbReference type="AlphaFoldDB" id="A0A448PH41"/>
<dbReference type="GO" id="GO:0005886">
    <property type="term" value="C:plasma membrane"/>
    <property type="evidence" value="ECO:0007669"/>
    <property type="project" value="UniProtKB-SubCell"/>
</dbReference>
<dbReference type="KEGG" id="avc:NCTC10951_00083"/>
<dbReference type="PROSITE" id="PS50928">
    <property type="entry name" value="ABC_TM1"/>
    <property type="match status" value="1"/>
</dbReference>
<feature type="transmembrane region" description="Helical" evidence="7">
    <location>
        <begin position="42"/>
        <end position="67"/>
    </location>
</feature>
<keyword evidence="2 7" id="KW-0813">Transport</keyword>
<evidence type="ECO:0000256" key="2">
    <source>
        <dbReference type="ARBA" id="ARBA00022448"/>
    </source>
</evidence>
<dbReference type="GO" id="GO:0071916">
    <property type="term" value="F:dipeptide transmembrane transporter activity"/>
    <property type="evidence" value="ECO:0007669"/>
    <property type="project" value="TreeGrafter"/>
</dbReference>
<dbReference type="InterPro" id="IPR000515">
    <property type="entry name" value="MetI-like"/>
</dbReference>
<feature type="transmembrane region" description="Helical" evidence="7">
    <location>
        <begin position="310"/>
        <end position="336"/>
    </location>
</feature>
<feature type="transmembrane region" description="Helical" evidence="7">
    <location>
        <begin position="172"/>
        <end position="194"/>
    </location>
</feature>
<sequence length="345" mass="36448">MSAASSTLPATATSTAAPTTTRDSDEARAVRSARRRATARFALTRLIQGAFVVWIAVTITFIGLHLAPGDIVDTLLGQDRDDAELRAKVIAEWGLDRPVIVQYFSYLAGILRGNFGTSYTQHKPVLDIFTSQIGATLQLAGAALAIAVVVSLSLSLWLAGRRGTARTVVGSAELAVLSVPSFWLGLILLTVFSFRLHWFPVVGNNGLSSLVLPALAIGIPQGAYLTQVLREDLDGELERPYVLTARSRGASLARTKRVHALRHASLPAVTIGGLIVGGLLGGAAITEEVFGRPGLGHIAVSAVQSQDMPVVLGVAFFASLVFVIASTLVDLAALALDPRLRQARS</sequence>
<dbReference type="SUPFAM" id="SSF161098">
    <property type="entry name" value="MetI-like"/>
    <property type="match status" value="1"/>
</dbReference>
<evidence type="ECO:0000256" key="7">
    <source>
        <dbReference type="RuleBase" id="RU363032"/>
    </source>
</evidence>
<protein>
    <submittedName>
        <fullName evidence="9">Nickel transport system permease protein nikB</fullName>
    </submittedName>
</protein>
<dbReference type="InterPro" id="IPR045621">
    <property type="entry name" value="BPD_transp_1_N"/>
</dbReference>
<dbReference type="Pfam" id="PF19300">
    <property type="entry name" value="BPD_transp_1_N"/>
    <property type="match status" value="1"/>
</dbReference>
<evidence type="ECO:0000256" key="4">
    <source>
        <dbReference type="ARBA" id="ARBA00022692"/>
    </source>
</evidence>